<dbReference type="AlphaFoldDB" id="A0A538TD92"/>
<dbReference type="SUPFAM" id="SSF51556">
    <property type="entry name" value="Metallo-dependent hydrolases"/>
    <property type="match status" value="1"/>
</dbReference>
<reference evidence="2 3" key="1">
    <citation type="journal article" date="2019" name="Nat. Microbiol.">
        <title>Mediterranean grassland soil C-N compound turnover is dependent on rainfall and depth, and is mediated by genomically divergent microorganisms.</title>
        <authorList>
            <person name="Diamond S."/>
            <person name="Andeer P.F."/>
            <person name="Li Z."/>
            <person name="Crits-Christoph A."/>
            <person name="Burstein D."/>
            <person name="Anantharaman K."/>
            <person name="Lane K.R."/>
            <person name="Thomas B.C."/>
            <person name="Pan C."/>
            <person name="Northen T.R."/>
            <person name="Banfield J.F."/>
        </authorList>
    </citation>
    <scope>NUCLEOTIDE SEQUENCE [LARGE SCALE GENOMIC DNA]</scope>
    <source>
        <strain evidence="2">WS_7</strain>
    </source>
</reference>
<feature type="region of interest" description="Disordered" evidence="1">
    <location>
        <begin position="78"/>
        <end position="110"/>
    </location>
</feature>
<comment type="caution">
    <text evidence="2">The sequence shown here is derived from an EMBL/GenBank/DDBJ whole genome shotgun (WGS) entry which is preliminary data.</text>
</comment>
<dbReference type="Gene3D" id="3.20.20.140">
    <property type="entry name" value="Metal-dependent hydrolases"/>
    <property type="match status" value="1"/>
</dbReference>
<dbReference type="Pfam" id="PF01026">
    <property type="entry name" value="TatD_DNase"/>
    <property type="match status" value="1"/>
</dbReference>
<evidence type="ECO:0000313" key="3">
    <source>
        <dbReference type="Proteomes" id="UP000317366"/>
    </source>
</evidence>
<dbReference type="InterPro" id="IPR032466">
    <property type="entry name" value="Metal_Hydrolase"/>
</dbReference>
<dbReference type="Proteomes" id="UP000317366">
    <property type="component" value="Unassembled WGS sequence"/>
</dbReference>
<accession>A0A538TD92</accession>
<evidence type="ECO:0000256" key="1">
    <source>
        <dbReference type="SAM" id="MobiDB-lite"/>
    </source>
</evidence>
<dbReference type="PANTHER" id="PTHR46124:SF2">
    <property type="entry name" value="D-AMINOACYL-TRNA DEACYLASE"/>
    <property type="match status" value="1"/>
</dbReference>
<name>A0A538TD92_UNCEI</name>
<sequence>MGRAARSIEASLPPDRALIDSHAHLGRSDFDSDRDEVLARAVSAGVSFVVEAGTDAESSRRAIELSRRHPHVRAAVGMHPCDVREGRTGASPPPHAHLAEDREATRAPSP</sequence>
<protein>
    <submittedName>
        <fullName evidence="2">Uncharacterized protein</fullName>
    </submittedName>
</protein>
<proteinExistence type="predicted"/>
<dbReference type="GO" id="GO:0016788">
    <property type="term" value="F:hydrolase activity, acting on ester bonds"/>
    <property type="evidence" value="ECO:0007669"/>
    <property type="project" value="InterPro"/>
</dbReference>
<feature type="compositionally biased region" description="Basic and acidic residues" evidence="1">
    <location>
        <begin position="97"/>
        <end position="110"/>
    </location>
</feature>
<organism evidence="2 3">
    <name type="scientific">Eiseniibacteriota bacterium</name>
    <dbReference type="NCBI Taxonomy" id="2212470"/>
    <lineage>
        <taxon>Bacteria</taxon>
        <taxon>Candidatus Eiseniibacteriota</taxon>
    </lineage>
</organism>
<dbReference type="PANTHER" id="PTHR46124">
    <property type="entry name" value="D-AMINOACYL-TRNA DEACYLASE"/>
    <property type="match status" value="1"/>
</dbReference>
<gene>
    <name evidence="2" type="ORF">E6K77_09935</name>
</gene>
<dbReference type="InterPro" id="IPR001130">
    <property type="entry name" value="TatD-like"/>
</dbReference>
<dbReference type="EMBL" id="VBOX01000098">
    <property type="protein sequence ID" value="TMQ61588.1"/>
    <property type="molecule type" value="Genomic_DNA"/>
</dbReference>
<evidence type="ECO:0000313" key="2">
    <source>
        <dbReference type="EMBL" id="TMQ61588.1"/>
    </source>
</evidence>